<proteinExistence type="predicted"/>
<keyword evidence="1" id="KW-0812">Transmembrane</keyword>
<dbReference type="EMBL" id="NOWC01000095">
    <property type="protein sequence ID" value="OZS71815.1"/>
    <property type="molecule type" value="Genomic_DNA"/>
</dbReference>
<evidence type="ECO:0000313" key="3">
    <source>
        <dbReference type="EMBL" id="OZS72985.1"/>
    </source>
</evidence>
<sequence length="145" mass="17179">MSKKNRTSLNQIQRCYELDEMTVNRELAKASYGPAALIFFLLIFFLPLKAEFNLWLSLFLSLLAGYIAYRVFGRKIASNKIEYLDQLLLKYTPMNQEAYEKLKKSVNEEPDGFYTYLGEFINKEREFCDKKHCSKSDEHKFKFIK</sequence>
<feature type="transmembrane region" description="Helical" evidence="1">
    <location>
        <begin position="54"/>
        <end position="72"/>
    </location>
</feature>
<evidence type="ECO:0000313" key="2">
    <source>
        <dbReference type="EMBL" id="OZS71815.1"/>
    </source>
</evidence>
<keyword evidence="2" id="KW-0614">Plasmid</keyword>
<protein>
    <submittedName>
        <fullName evidence="3">Uncharacterized protein</fullName>
    </submittedName>
</protein>
<comment type="caution">
    <text evidence="3">The sequence shown here is derived from an EMBL/GenBank/DDBJ whole genome shotgun (WGS) entry which is preliminary data.</text>
</comment>
<name>A0A264VP05_PRORE</name>
<keyword evidence="1" id="KW-0472">Membrane</keyword>
<feature type="transmembrane region" description="Helical" evidence="1">
    <location>
        <begin position="30"/>
        <end position="48"/>
    </location>
</feature>
<gene>
    <name evidence="3" type="ORF">CHI95_19210</name>
    <name evidence="2" type="ORF">CHI95_24855</name>
</gene>
<keyword evidence="1" id="KW-1133">Transmembrane helix</keyword>
<dbReference type="EMBL" id="NOWC01000028">
    <property type="protein sequence ID" value="OZS72985.1"/>
    <property type="molecule type" value="Genomic_DNA"/>
</dbReference>
<dbReference type="AlphaFoldDB" id="A0A264VP05"/>
<evidence type="ECO:0000313" key="4">
    <source>
        <dbReference type="Proteomes" id="UP000216001"/>
    </source>
</evidence>
<evidence type="ECO:0000256" key="1">
    <source>
        <dbReference type="SAM" id="Phobius"/>
    </source>
</evidence>
<organism evidence="3 4">
    <name type="scientific">Providencia rettgeri</name>
    <dbReference type="NCBI Taxonomy" id="587"/>
    <lineage>
        <taxon>Bacteria</taxon>
        <taxon>Pseudomonadati</taxon>
        <taxon>Pseudomonadota</taxon>
        <taxon>Gammaproteobacteria</taxon>
        <taxon>Enterobacterales</taxon>
        <taxon>Morganellaceae</taxon>
        <taxon>Providencia</taxon>
    </lineage>
</organism>
<geneLocation type="plasmid" evidence="2">
    <name>pPR1</name>
</geneLocation>
<dbReference type="GeneID" id="93396177"/>
<dbReference type="Proteomes" id="UP000216001">
    <property type="component" value="Unassembled WGS sequence"/>
</dbReference>
<dbReference type="RefSeq" id="WP_094962556.1">
    <property type="nucleotide sequence ID" value="NZ_ABEXOC020000006.1"/>
</dbReference>
<accession>A0A264VP05</accession>
<reference evidence="3 4" key="1">
    <citation type="submission" date="2017-07" db="EMBL/GenBank/DDBJ databases">
        <title>blaIMP-27 on transferable plasmids in Proteus mirabilis and Providencia rettgeri.</title>
        <authorList>
            <person name="Potter R."/>
        </authorList>
    </citation>
    <scope>NUCLEOTIDE SEQUENCE [LARGE SCALE GENOMIC DNA]</scope>
    <source>
        <strain evidence="3 4">PR1</strain>
        <plasmid evidence="2">pPR1</plasmid>
    </source>
</reference>